<dbReference type="GO" id="GO:0004499">
    <property type="term" value="F:N,N-dimethylaniline monooxygenase activity"/>
    <property type="evidence" value="ECO:0007669"/>
    <property type="project" value="InterPro"/>
</dbReference>
<evidence type="ECO:0000256" key="3">
    <source>
        <dbReference type="ARBA" id="ARBA00022827"/>
    </source>
</evidence>
<dbReference type="Proteomes" id="UP000242519">
    <property type="component" value="Unassembled WGS sequence"/>
</dbReference>
<dbReference type="STRING" id="503106.A0A218YV38"/>
<evidence type="ECO:0000256" key="4">
    <source>
        <dbReference type="ARBA" id="ARBA00023002"/>
    </source>
</evidence>
<evidence type="ECO:0000256" key="2">
    <source>
        <dbReference type="ARBA" id="ARBA00022630"/>
    </source>
</evidence>
<comment type="similarity">
    <text evidence="1">Belongs to the FMO family.</text>
</comment>
<dbReference type="InterPro" id="IPR036188">
    <property type="entry name" value="FAD/NAD-bd_sf"/>
</dbReference>
<dbReference type="PANTHER" id="PTHR23023">
    <property type="entry name" value="DIMETHYLANILINE MONOOXYGENASE"/>
    <property type="match status" value="1"/>
</dbReference>
<reference evidence="5 6" key="1">
    <citation type="submission" date="2017-04" db="EMBL/GenBank/DDBJ databases">
        <title>Draft genome sequence of Marssonina coronaria NL1: causal agent of apple blotch.</title>
        <authorList>
            <person name="Cheng Q."/>
        </authorList>
    </citation>
    <scope>NUCLEOTIDE SEQUENCE [LARGE SCALE GENOMIC DNA]</scope>
    <source>
        <strain evidence="5 6">NL1</strain>
    </source>
</reference>
<name>A0A218YV38_9HELO</name>
<organism evidence="5 6">
    <name type="scientific">Diplocarpon coronariae</name>
    <dbReference type="NCBI Taxonomy" id="2795749"/>
    <lineage>
        <taxon>Eukaryota</taxon>
        <taxon>Fungi</taxon>
        <taxon>Dikarya</taxon>
        <taxon>Ascomycota</taxon>
        <taxon>Pezizomycotina</taxon>
        <taxon>Leotiomycetes</taxon>
        <taxon>Helotiales</taxon>
        <taxon>Drepanopezizaceae</taxon>
        <taxon>Diplocarpon</taxon>
    </lineage>
</organism>
<dbReference type="InterPro" id="IPR020946">
    <property type="entry name" value="Flavin_mOase-like"/>
</dbReference>
<dbReference type="OrthoDB" id="66881at2759"/>
<dbReference type="EMBL" id="MZNU01000350">
    <property type="protein sequence ID" value="OWO99534.1"/>
    <property type="molecule type" value="Genomic_DNA"/>
</dbReference>
<keyword evidence="4" id="KW-0560">Oxidoreductase</keyword>
<evidence type="ECO:0000313" key="6">
    <source>
        <dbReference type="Proteomes" id="UP000242519"/>
    </source>
</evidence>
<dbReference type="InParanoid" id="A0A218YV38"/>
<dbReference type="SUPFAM" id="SSF51905">
    <property type="entry name" value="FAD/NAD(P)-binding domain"/>
    <property type="match status" value="1"/>
</dbReference>
<dbReference type="InterPro" id="IPR050346">
    <property type="entry name" value="FMO-like"/>
</dbReference>
<dbReference type="AlphaFoldDB" id="A0A218YV38"/>
<dbReference type="Pfam" id="PF00743">
    <property type="entry name" value="FMO-like"/>
    <property type="match status" value="1"/>
</dbReference>
<comment type="caution">
    <text evidence="5">The sequence shown here is derived from an EMBL/GenBank/DDBJ whole genome shotgun (WGS) entry which is preliminary data.</text>
</comment>
<keyword evidence="2" id="KW-0285">Flavoprotein</keyword>
<keyword evidence="6" id="KW-1185">Reference proteome</keyword>
<proteinExistence type="inferred from homology"/>
<keyword evidence="3" id="KW-0274">FAD</keyword>
<accession>A0A218YV38</accession>
<dbReference type="GO" id="GO:0050660">
    <property type="term" value="F:flavin adenine dinucleotide binding"/>
    <property type="evidence" value="ECO:0007669"/>
    <property type="project" value="InterPro"/>
</dbReference>
<gene>
    <name evidence="5" type="ORF">B2J93_3981</name>
</gene>
<protein>
    <submittedName>
        <fullName evidence="5">Uncharacterized protein</fullName>
    </submittedName>
</protein>
<evidence type="ECO:0000256" key="1">
    <source>
        <dbReference type="ARBA" id="ARBA00009183"/>
    </source>
</evidence>
<sequence length="342" mass="38509">MAHGIHVKSVAVVGAGAAGITGPLCVTYFIIIDSLLSLNTTVEDVAVIGGSGKGRERWRFTLRKHDFARDIDEWWHDDFDAVVLANGHYGVPFIPEVKGLKEYLAVFPGRVIHSKVYRRPLLFKNKKVLAIGNSASGHDLTAELATAVKQPVYQSRRSKSRWDGDEPPAGHAWKPTIKEFLPPGRIIFEDNPFEYQAIAIARLFAGTQARDLPILEEQEKWEQEREKGVHTQQIKFHDVEWGTGETLGWFGELYQIAGLRQLTGEGRNLPVTGEDVRWAIEHLRKYSEPEPRRHLTVGGSEDQGTKVMTPDALVRLRNEGKSEWVVVKTRPRVPKKDPLAFI</sequence>
<dbReference type="Gene3D" id="3.50.50.60">
    <property type="entry name" value="FAD/NAD(P)-binding domain"/>
    <property type="match status" value="2"/>
</dbReference>
<dbReference type="GO" id="GO:0050661">
    <property type="term" value="F:NADP binding"/>
    <property type="evidence" value="ECO:0007669"/>
    <property type="project" value="InterPro"/>
</dbReference>
<evidence type="ECO:0000313" key="5">
    <source>
        <dbReference type="EMBL" id="OWO99534.1"/>
    </source>
</evidence>